<feature type="non-terminal residue" evidence="1">
    <location>
        <position position="1"/>
    </location>
</feature>
<sequence length="43" mass="5056">YFCELQNQTQPSISQRNPPTQQNNFTELEVYLVEPIDENDEPS</sequence>
<comment type="caution">
    <text evidence="1">The sequence shown here is derived from an EMBL/GenBank/DDBJ whole genome shotgun (WGS) entry which is preliminary data.</text>
</comment>
<dbReference type="EMBL" id="CAJVQC010038954">
    <property type="protein sequence ID" value="CAG8767418.1"/>
    <property type="molecule type" value="Genomic_DNA"/>
</dbReference>
<evidence type="ECO:0000313" key="1">
    <source>
        <dbReference type="EMBL" id="CAG8767418.1"/>
    </source>
</evidence>
<gene>
    <name evidence="1" type="ORF">RPERSI_LOCUS15972</name>
</gene>
<accession>A0ACA9QWU4</accession>
<name>A0ACA9QWU4_9GLOM</name>
<keyword evidence="2" id="KW-1185">Reference proteome</keyword>
<evidence type="ECO:0000313" key="2">
    <source>
        <dbReference type="Proteomes" id="UP000789920"/>
    </source>
</evidence>
<protein>
    <submittedName>
        <fullName evidence="1">16627_t:CDS:1</fullName>
    </submittedName>
</protein>
<dbReference type="Proteomes" id="UP000789920">
    <property type="component" value="Unassembled WGS sequence"/>
</dbReference>
<proteinExistence type="predicted"/>
<organism evidence="1 2">
    <name type="scientific">Racocetra persica</name>
    <dbReference type="NCBI Taxonomy" id="160502"/>
    <lineage>
        <taxon>Eukaryota</taxon>
        <taxon>Fungi</taxon>
        <taxon>Fungi incertae sedis</taxon>
        <taxon>Mucoromycota</taxon>
        <taxon>Glomeromycotina</taxon>
        <taxon>Glomeromycetes</taxon>
        <taxon>Diversisporales</taxon>
        <taxon>Gigasporaceae</taxon>
        <taxon>Racocetra</taxon>
    </lineage>
</organism>
<reference evidence="1" key="1">
    <citation type="submission" date="2021-06" db="EMBL/GenBank/DDBJ databases">
        <authorList>
            <person name="Kallberg Y."/>
            <person name="Tangrot J."/>
            <person name="Rosling A."/>
        </authorList>
    </citation>
    <scope>NUCLEOTIDE SEQUENCE</scope>
    <source>
        <strain evidence="1">MA461A</strain>
    </source>
</reference>